<keyword evidence="2" id="KW-1185">Reference proteome</keyword>
<dbReference type="AlphaFoldDB" id="A0A136Q3C9"/>
<dbReference type="EMBL" id="LSZW01000062">
    <property type="protein sequence ID" value="KXK65208.1"/>
    <property type="molecule type" value="Genomic_DNA"/>
</dbReference>
<accession>A0A136Q3C9</accession>
<comment type="caution">
    <text evidence="1">The sequence shown here is derived from an EMBL/GenBank/DDBJ whole genome shotgun (WGS) entry which is preliminary data.</text>
</comment>
<organism evidence="1 2">
    <name type="scientific">Christensenella minuta</name>
    <dbReference type="NCBI Taxonomy" id="626937"/>
    <lineage>
        <taxon>Bacteria</taxon>
        <taxon>Bacillati</taxon>
        <taxon>Bacillota</taxon>
        <taxon>Clostridia</taxon>
        <taxon>Christensenellales</taxon>
        <taxon>Christensenellaceae</taxon>
        <taxon>Christensenella</taxon>
    </lineage>
</organism>
<evidence type="ECO:0000313" key="1">
    <source>
        <dbReference type="EMBL" id="KXK65208.1"/>
    </source>
</evidence>
<protein>
    <submittedName>
        <fullName evidence="1">Uncharacterized protein</fullName>
    </submittedName>
</protein>
<sequence length="54" mass="6366">MVSLFHYIISAEGGLYKKENSPLKIWLYIVIFLKTRDKSNAFKNYCETESNKSF</sequence>
<name>A0A136Q3C9_9FIRM</name>
<gene>
    <name evidence="1" type="ORF">HMPREF3293_01797</name>
</gene>
<proteinExistence type="predicted"/>
<dbReference type="Proteomes" id="UP000070366">
    <property type="component" value="Unassembled WGS sequence"/>
</dbReference>
<reference evidence="1 2" key="1">
    <citation type="submission" date="2016-02" db="EMBL/GenBank/DDBJ databases">
        <authorList>
            <person name="Wen L."/>
            <person name="He K."/>
            <person name="Yang H."/>
        </authorList>
    </citation>
    <scope>NUCLEOTIDE SEQUENCE [LARGE SCALE GENOMIC DNA]</scope>
    <source>
        <strain evidence="1 2">DSM 22607</strain>
    </source>
</reference>
<evidence type="ECO:0000313" key="2">
    <source>
        <dbReference type="Proteomes" id="UP000070366"/>
    </source>
</evidence>